<evidence type="ECO:0000313" key="2">
    <source>
        <dbReference type="Proteomes" id="UP000204609"/>
    </source>
</evidence>
<accession>A0A160DF14</accession>
<evidence type="ECO:0000313" key="1">
    <source>
        <dbReference type="EMBL" id="ANA86471.1"/>
    </source>
</evidence>
<dbReference type="EMBL" id="KU998245">
    <property type="protein sequence ID" value="ANA86471.1"/>
    <property type="molecule type" value="Genomic_DNA"/>
</dbReference>
<sequence length="70" mass="7937">MRIVYQVPDPDLVQDFTLVQEYVVEDATMVPRIGDKVEIGLVRLAVDDVVWELGEELENVEVVLKPPAPF</sequence>
<protein>
    <submittedName>
        <fullName evidence="1">Uncharacterized protein</fullName>
    </submittedName>
</protein>
<proteinExistence type="predicted"/>
<name>A0A160DF14_9CAUD</name>
<dbReference type="KEGG" id="vg:28800596"/>
<keyword evidence="2" id="KW-1185">Reference proteome</keyword>
<organism evidence="1 2">
    <name type="scientific">Gordonia phage OneUp</name>
    <dbReference type="NCBI Taxonomy" id="1838074"/>
    <lineage>
        <taxon>Viruses</taxon>
        <taxon>Duplodnaviria</taxon>
        <taxon>Heunggongvirae</taxon>
        <taxon>Uroviricota</taxon>
        <taxon>Caudoviricetes</taxon>
        <taxon>Oneupvirus</taxon>
        <taxon>Oneupvirus oneup</taxon>
    </lineage>
</organism>
<dbReference type="Proteomes" id="UP000204609">
    <property type="component" value="Segment"/>
</dbReference>
<dbReference type="GeneID" id="28800596"/>
<reference evidence="2" key="1">
    <citation type="submission" date="2016-03" db="EMBL/GenBank/DDBJ databases">
        <authorList>
            <person name="Ploux O."/>
        </authorList>
    </citation>
    <scope>NUCLEOTIDE SEQUENCE [LARGE SCALE GENOMIC DNA]</scope>
</reference>
<dbReference type="RefSeq" id="YP_009274554.1">
    <property type="nucleotide sequence ID" value="NC_030917.1"/>
</dbReference>
<gene>
    <name evidence="1" type="primary">138</name>
    <name evidence="1" type="ORF">PBI_ONEUP_138</name>
</gene>